<gene>
    <name evidence="3" type="ORF">EZS27_035369</name>
</gene>
<dbReference type="PANTHER" id="PTHR30547">
    <property type="entry name" value="UNCHARACTERIZED PROTEIN YHCG-RELATED"/>
    <property type="match status" value="1"/>
</dbReference>
<name>A0A5J4Q030_9ZZZZ</name>
<dbReference type="Pfam" id="PF17761">
    <property type="entry name" value="DUF1016_N"/>
    <property type="match status" value="1"/>
</dbReference>
<dbReference type="InterPro" id="IPR053148">
    <property type="entry name" value="PD-DEXK-like_domain"/>
</dbReference>
<accession>A0A5J4Q030</accession>
<reference evidence="3" key="1">
    <citation type="submission" date="2019-03" db="EMBL/GenBank/DDBJ databases">
        <title>Single cell metagenomics reveals metabolic interactions within the superorganism composed of flagellate Streblomastix strix and complex community of Bacteroidetes bacteria on its surface.</title>
        <authorList>
            <person name="Treitli S.C."/>
            <person name="Kolisko M."/>
            <person name="Husnik F."/>
            <person name="Keeling P."/>
            <person name="Hampl V."/>
        </authorList>
    </citation>
    <scope>NUCLEOTIDE SEQUENCE</scope>
    <source>
        <strain evidence="3">STM</strain>
    </source>
</reference>
<dbReference type="InterPro" id="IPR009362">
    <property type="entry name" value="YhcG_C"/>
</dbReference>
<dbReference type="InterPro" id="IPR041527">
    <property type="entry name" value="YhcG_N"/>
</dbReference>
<proteinExistence type="predicted"/>
<dbReference type="EMBL" id="SNRY01005856">
    <property type="protein sequence ID" value="KAA6313943.1"/>
    <property type="molecule type" value="Genomic_DNA"/>
</dbReference>
<sequence length="345" mass="40801">METPQLNNHSLFEKIITLLSKVRSEIVMNINSTMVYTYYEMGRMIIEEEQGGKDRAAYGKQVIKELSERLTKEFGKGFSEDNLENMRKFYIVYSKDSTLAKKSETVFRISNDNDFQLSWSHYLKLIRIDDEDERHFYEIEAKANNWRLRELKRQCDSALYQRLALSRDKKGVKELSEKGQIIEKPIDTLKDPYILEFVGLPESIKYSESELEQRLIDKIEHFLLELGKGFTFVGRQKRLTIDEKHFRVDLVFYNRILKSFVLIDLKIGELKHQDIGQMQMSVNYYDRFVRLEDENKTVGIILCQDKSETLVKITLPENNEQIFASKYQTILPSKEELKKLIENKE</sequence>
<dbReference type="InterPro" id="IPR011856">
    <property type="entry name" value="tRNA_endonuc-like_dom_sf"/>
</dbReference>
<feature type="domain" description="YhcG PDDEXK nuclease" evidence="1">
    <location>
        <begin position="187"/>
        <end position="339"/>
    </location>
</feature>
<feature type="domain" description="YhcG N-terminal" evidence="2">
    <location>
        <begin position="15"/>
        <end position="162"/>
    </location>
</feature>
<protein>
    <recommendedName>
        <fullName evidence="4">Endonuclease NucS</fullName>
    </recommendedName>
</protein>
<evidence type="ECO:0008006" key="4">
    <source>
        <dbReference type="Google" id="ProtNLM"/>
    </source>
</evidence>
<dbReference type="Gene3D" id="3.40.1350.10">
    <property type="match status" value="1"/>
</dbReference>
<evidence type="ECO:0000259" key="1">
    <source>
        <dbReference type="Pfam" id="PF06250"/>
    </source>
</evidence>
<evidence type="ECO:0000259" key="2">
    <source>
        <dbReference type="Pfam" id="PF17761"/>
    </source>
</evidence>
<evidence type="ECO:0000313" key="3">
    <source>
        <dbReference type="EMBL" id="KAA6313943.1"/>
    </source>
</evidence>
<comment type="caution">
    <text evidence="3">The sequence shown here is derived from an EMBL/GenBank/DDBJ whole genome shotgun (WGS) entry which is preliminary data.</text>
</comment>
<dbReference type="GO" id="GO:0003676">
    <property type="term" value="F:nucleic acid binding"/>
    <property type="evidence" value="ECO:0007669"/>
    <property type="project" value="InterPro"/>
</dbReference>
<organism evidence="3">
    <name type="scientific">termite gut metagenome</name>
    <dbReference type="NCBI Taxonomy" id="433724"/>
    <lineage>
        <taxon>unclassified sequences</taxon>
        <taxon>metagenomes</taxon>
        <taxon>organismal metagenomes</taxon>
    </lineage>
</organism>
<dbReference type="Pfam" id="PF06250">
    <property type="entry name" value="YhcG_C"/>
    <property type="match status" value="1"/>
</dbReference>
<dbReference type="AlphaFoldDB" id="A0A5J4Q030"/>
<dbReference type="PANTHER" id="PTHR30547:SF5">
    <property type="entry name" value="NUCLEASE YHCG-RELATED"/>
    <property type="match status" value="1"/>
</dbReference>